<protein>
    <submittedName>
        <fullName evidence="1">Uncharacterized protein</fullName>
    </submittedName>
</protein>
<dbReference type="Proteomes" id="UP000734854">
    <property type="component" value="Unassembled WGS sequence"/>
</dbReference>
<gene>
    <name evidence="1" type="ORF">ZIOFF_003662</name>
</gene>
<evidence type="ECO:0000313" key="1">
    <source>
        <dbReference type="EMBL" id="KAG6538538.1"/>
    </source>
</evidence>
<keyword evidence="2" id="KW-1185">Reference proteome</keyword>
<organism evidence="1 2">
    <name type="scientific">Zingiber officinale</name>
    <name type="common">Ginger</name>
    <name type="synonym">Amomum zingiber</name>
    <dbReference type="NCBI Taxonomy" id="94328"/>
    <lineage>
        <taxon>Eukaryota</taxon>
        <taxon>Viridiplantae</taxon>
        <taxon>Streptophyta</taxon>
        <taxon>Embryophyta</taxon>
        <taxon>Tracheophyta</taxon>
        <taxon>Spermatophyta</taxon>
        <taxon>Magnoliopsida</taxon>
        <taxon>Liliopsida</taxon>
        <taxon>Zingiberales</taxon>
        <taxon>Zingiberaceae</taxon>
        <taxon>Zingiber</taxon>
    </lineage>
</organism>
<comment type="caution">
    <text evidence="1">The sequence shown here is derived from an EMBL/GenBank/DDBJ whole genome shotgun (WGS) entry which is preliminary data.</text>
</comment>
<evidence type="ECO:0000313" key="2">
    <source>
        <dbReference type="Proteomes" id="UP000734854"/>
    </source>
</evidence>
<name>A0A8J5IU24_ZINOF</name>
<reference evidence="1 2" key="1">
    <citation type="submission" date="2020-08" db="EMBL/GenBank/DDBJ databases">
        <title>Plant Genome Project.</title>
        <authorList>
            <person name="Zhang R.-G."/>
        </authorList>
    </citation>
    <scope>NUCLEOTIDE SEQUENCE [LARGE SCALE GENOMIC DNA]</scope>
    <source>
        <tissue evidence="1">Rhizome</tissue>
    </source>
</reference>
<accession>A0A8J5IU24</accession>
<dbReference type="EMBL" id="JACMSC010000001">
    <property type="protein sequence ID" value="KAG6538538.1"/>
    <property type="molecule type" value="Genomic_DNA"/>
</dbReference>
<proteinExistence type="predicted"/>
<dbReference type="AlphaFoldDB" id="A0A8J5IU24"/>
<sequence length="214" mass="23937">MALVVFRDNRWIGDQAILATMEIDLTRGSQMRNGEENLLITRGMVGRLSNTPNVGFAYEVQGVVNYLTSHGVHALPGRRYSTTPLQGLDWVIRPTQICLPLQPMEVNSCNRMDGRVSISFSNYTAARDYRPPYFNNNDEEPQTNEGEIIVVLTEKHPGIDVCLGYKDDPYEIPIAADKEDYPFILVHRLTSTAIMLTRTTPGAAVFDLAVDATM</sequence>